<keyword evidence="7" id="KW-1185">Reference proteome</keyword>
<evidence type="ECO:0000313" key="7">
    <source>
        <dbReference type="Proteomes" id="UP000324897"/>
    </source>
</evidence>
<dbReference type="InterPro" id="IPR003653">
    <property type="entry name" value="Peptidase_C48_C"/>
</dbReference>
<dbReference type="Gene3D" id="3.40.395.10">
    <property type="entry name" value="Adenoviral Proteinase, Chain A"/>
    <property type="match status" value="1"/>
</dbReference>
<sequence length="771" mass="87592">MSTPQNVYYCNKNNACFLYQVNPRKKGSAAKLIQICSNLEEDQKAIIEKVGFQGLLDIKCTFVPEKLSKWLVTIFDLEKSELIVPERGTIPVDEVAVQRMFGIPMGRDDVDAKLVKGSQTYKTFQQVFGYNSGRAPSVTSIESQLAQMKKGDDKFLQYWMVFCLSTFLCPTTSPSININFFQPVVNVNEIKNLKWCKLIVEKIKKGISSFRDNPNKKTISGCLLFLTLLYLDSLEVGNIVDREAKVRASVWTNNLVKKVIKMDQISANKYGKLKVLVGNQNTESEDSAPTSSHEPSGNQDTESEDSAPTSSHEPSGNQDTDNEDNIGSDEDNTDGDEHDGSDERKDDDCEAHSSVRDDEEEVHSEKSNIERDDEEEVHSDKSKTEGDDKDAAHSDKSKTERDDEEEVQSEQFRTPPRHKNELSGDIFDTLSPLHTSNHVFSSQDYHFMSEKTKNPDARTNEGLNGDEHIIDSIAQEVMMLTTREAKETTKTQHPGFKKTLNDVSPSFDIQNPAVIECTFKMTEIFNKVVRYAKGDDRKVINFGPDSLFITLGELASSIKGRGRLTDVVADIVVATYADSMKARRKKVWNPYAAGLMLKNNLNRNLVKKCFEVNEDDRLDKAYDMIMVPVLEPSKEKEATFGHWFAIAINFKSKCFQIFDSIRSKKDVDLVNTCQQLISTIKSLWKQNFDTAESTTRSLDDFDIQYLDIRFQTNSFDCGYYMLAFIDLWTGKKMPLFISNNVPKMRKKLLYDMLTSERNIVDWKEMLNISSD</sequence>
<dbReference type="Gramene" id="TVU31882">
    <property type="protein sequence ID" value="TVU31882"/>
    <property type="gene ID" value="EJB05_23586"/>
</dbReference>
<keyword evidence="3" id="KW-0378">Hydrolase</keyword>
<reference evidence="6 7" key="1">
    <citation type="journal article" date="2019" name="Sci. Rep.">
        <title>A high-quality genome of Eragrostis curvula grass provides insights into Poaceae evolution and supports new strategies to enhance forage quality.</title>
        <authorList>
            <person name="Carballo J."/>
            <person name="Santos B.A.C.M."/>
            <person name="Zappacosta D."/>
            <person name="Garbus I."/>
            <person name="Selva J.P."/>
            <person name="Gallo C.A."/>
            <person name="Diaz A."/>
            <person name="Albertini E."/>
            <person name="Caccamo M."/>
            <person name="Echenique V."/>
        </authorList>
    </citation>
    <scope>NUCLEOTIDE SEQUENCE [LARGE SCALE GENOMIC DNA]</scope>
    <source>
        <strain evidence="7">cv. Victoria</strain>
        <tissue evidence="6">Leaf</tissue>
    </source>
</reference>
<evidence type="ECO:0000256" key="2">
    <source>
        <dbReference type="ARBA" id="ARBA00022670"/>
    </source>
</evidence>
<dbReference type="Proteomes" id="UP000324897">
    <property type="component" value="Chromosome 1"/>
</dbReference>
<feature type="non-terminal residue" evidence="6">
    <location>
        <position position="1"/>
    </location>
</feature>
<evidence type="ECO:0000256" key="1">
    <source>
        <dbReference type="ARBA" id="ARBA00005234"/>
    </source>
</evidence>
<feature type="compositionally biased region" description="Acidic residues" evidence="4">
    <location>
        <begin position="320"/>
        <end position="340"/>
    </location>
</feature>
<dbReference type="PANTHER" id="PTHR34835">
    <property type="entry name" value="OS07G0283600 PROTEIN-RELATED"/>
    <property type="match status" value="1"/>
</dbReference>
<evidence type="ECO:0000259" key="5">
    <source>
        <dbReference type="PROSITE" id="PS50600"/>
    </source>
</evidence>
<feature type="compositionally biased region" description="Basic and acidic residues" evidence="4">
    <location>
        <begin position="341"/>
        <end position="356"/>
    </location>
</feature>
<keyword evidence="2" id="KW-0645">Protease</keyword>
<comment type="caution">
    <text evidence="6">The sequence shown here is derived from an EMBL/GenBank/DDBJ whole genome shotgun (WGS) entry which is preliminary data.</text>
</comment>
<proteinExistence type="inferred from homology"/>
<feature type="domain" description="Ubiquitin-like protease family profile" evidence="5">
    <location>
        <begin position="547"/>
        <end position="728"/>
    </location>
</feature>
<dbReference type="GO" id="GO:0008234">
    <property type="term" value="F:cysteine-type peptidase activity"/>
    <property type="evidence" value="ECO:0007669"/>
    <property type="project" value="InterPro"/>
</dbReference>
<dbReference type="InterPro" id="IPR038765">
    <property type="entry name" value="Papain-like_cys_pep_sf"/>
</dbReference>
<dbReference type="EMBL" id="RWGY01000011">
    <property type="protein sequence ID" value="TVU31882.1"/>
    <property type="molecule type" value="Genomic_DNA"/>
</dbReference>
<dbReference type="PROSITE" id="PS50600">
    <property type="entry name" value="ULP_PROTEASE"/>
    <property type="match status" value="1"/>
</dbReference>
<protein>
    <recommendedName>
        <fullName evidence="5">Ubiquitin-like protease family profile domain-containing protein</fullName>
    </recommendedName>
</protein>
<dbReference type="AlphaFoldDB" id="A0A5J9V6R5"/>
<dbReference type="Pfam" id="PF02902">
    <property type="entry name" value="Peptidase_C48"/>
    <property type="match status" value="1"/>
</dbReference>
<evidence type="ECO:0000313" key="6">
    <source>
        <dbReference type="EMBL" id="TVU31882.1"/>
    </source>
</evidence>
<dbReference type="GO" id="GO:0006508">
    <property type="term" value="P:proteolysis"/>
    <property type="evidence" value="ECO:0007669"/>
    <property type="project" value="UniProtKB-KW"/>
</dbReference>
<comment type="similarity">
    <text evidence="1">Belongs to the peptidase C48 family.</text>
</comment>
<feature type="compositionally biased region" description="Basic and acidic residues" evidence="4">
    <location>
        <begin position="378"/>
        <end position="401"/>
    </location>
</feature>
<name>A0A5J9V6R5_9POAL</name>
<feature type="compositionally biased region" description="Polar residues" evidence="4">
    <location>
        <begin position="281"/>
        <end position="319"/>
    </location>
</feature>
<evidence type="ECO:0000256" key="4">
    <source>
        <dbReference type="SAM" id="MobiDB-lite"/>
    </source>
</evidence>
<feature type="region of interest" description="Disordered" evidence="4">
    <location>
        <begin position="281"/>
        <end position="424"/>
    </location>
</feature>
<organism evidence="6 7">
    <name type="scientific">Eragrostis curvula</name>
    <name type="common">weeping love grass</name>
    <dbReference type="NCBI Taxonomy" id="38414"/>
    <lineage>
        <taxon>Eukaryota</taxon>
        <taxon>Viridiplantae</taxon>
        <taxon>Streptophyta</taxon>
        <taxon>Embryophyta</taxon>
        <taxon>Tracheophyta</taxon>
        <taxon>Spermatophyta</taxon>
        <taxon>Magnoliopsida</taxon>
        <taxon>Liliopsida</taxon>
        <taxon>Poales</taxon>
        <taxon>Poaceae</taxon>
        <taxon>PACMAD clade</taxon>
        <taxon>Chloridoideae</taxon>
        <taxon>Eragrostideae</taxon>
        <taxon>Eragrostidinae</taxon>
        <taxon>Eragrostis</taxon>
    </lineage>
</organism>
<gene>
    <name evidence="6" type="ORF">EJB05_23586</name>
</gene>
<evidence type="ECO:0000256" key="3">
    <source>
        <dbReference type="ARBA" id="ARBA00022801"/>
    </source>
</evidence>
<dbReference type="OrthoDB" id="1694156at2759"/>
<accession>A0A5J9V6R5</accession>
<dbReference type="PANTHER" id="PTHR34835:SF85">
    <property type="entry name" value="AMINOTRANSFERASE-LIKE PLANT MOBILE DOMAIN-CONTAINING PROTEIN"/>
    <property type="match status" value="1"/>
</dbReference>
<dbReference type="SUPFAM" id="SSF54001">
    <property type="entry name" value="Cysteine proteinases"/>
    <property type="match status" value="1"/>
</dbReference>